<evidence type="ECO:0000256" key="2">
    <source>
        <dbReference type="PROSITE-ProRule" id="PRU00252"/>
    </source>
</evidence>
<dbReference type="EMBL" id="LRPC01000001">
    <property type="protein sequence ID" value="KYG77237.1"/>
    <property type="molecule type" value="Genomic_DNA"/>
</dbReference>
<dbReference type="InterPro" id="IPR012340">
    <property type="entry name" value="NA-bd_OB-fold"/>
</dbReference>
<evidence type="ECO:0008006" key="6">
    <source>
        <dbReference type="Google" id="ProtNLM"/>
    </source>
</evidence>
<proteinExistence type="predicted"/>
<dbReference type="PROSITE" id="PS50935">
    <property type="entry name" value="SSB"/>
    <property type="match status" value="1"/>
</dbReference>
<evidence type="ECO:0000256" key="1">
    <source>
        <dbReference type="ARBA" id="ARBA00023125"/>
    </source>
</evidence>
<dbReference type="SUPFAM" id="SSF50249">
    <property type="entry name" value="Nucleic acid-binding proteins"/>
    <property type="match status" value="1"/>
</dbReference>
<dbReference type="STRING" id="333140.AWW68_00260"/>
<feature type="region of interest" description="Disordered" evidence="3">
    <location>
        <begin position="1"/>
        <end position="22"/>
    </location>
</feature>
<protein>
    <recommendedName>
        <fullName evidence="6">Single-stranded DNA-binding protein</fullName>
    </recommendedName>
</protein>
<gene>
    <name evidence="4" type="ORF">AWW68_00260</name>
</gene>
<feature type="compositionally biased region" description="Polar residues" evidence="3">
    <location>
        <begin position="1"/>
        <end position="15"/>
    </location>
</feature>
<sequence>MSKPQTEAKQAQPTKSAEELFSDTNVTMKTGRLVKDAETISDGKFVRIRLATNKQYLDAKGELHSTTNYFNALVSSNLSDAFSIAQDLKKGDWIYLKGEDGSQSFDTPEGYKQTAVTTFAYKVVLKHKQEQSDQSEANTQTSAPSP</sequence>
<dbReference type="RefSeq" id="WP_068215385.1">
    <property type="nucleotide sequence ID" value="NZ_LRPC01000001.1"/>
</dbReference>
<evidence type="ECO:0000256" key="3">
    <source>
        <dbReference type="SAM" id="MobiDB-lite"/>
    </source>
</evidence>
<keyword evidence="1 2" id="KW-0238">DNA-binding</keyword>
<evidence type="ECO:0000313" key="4">
    <source>
        <dbReference type="EMBL" id="KYG77237.1"/>
    </source>
</evidence>
<evidence type="ECO:0000313" key="5">
    <source>
        <dbReference type="Proteomes" id="UP000075606"/>
    </source>
</evidence>
<dbReference type="Pfam" id="PF00436">
    <property type="entry name" value="SSB"/>
    <property type="match status" value="1"/>
</dbReference>
<dbReference type="InterPro" id="IPR000424">
    <property type="entry name" value="Primosome_PriB/ssb"/>
</dbReference>
<organism evidence="4 5">
    <name type="scientific">Roseivirga spongicola</name>
    <dbReference type="NCBI Taxonomy" id="333140"/>
    <lineage>
        <taxon>Bacteria</taxon>
        <taxon>Pseudomonadati</taxon>
        <taxon>Bacteroidota</taxon>
        <taxon>Cytophagia</taxon>
        <taxon>Cytophagales</taxon>
        <taxon>Roseivirgaceae</taxon>
        <taxon>Roseivirga</taxon>
    </lineage>
</organism>
<keyword evidence="5" id="KW-1185">Reference proteome</keyword>
<dbReference type="OrthoDB" id="982201at2"/>
<dbReference type="Gene3D" id="2.40.50.140">
    <property type="entry name" value="Nucleic acid-binding proteins"/>
    <property type="match status" value="1"/>
</dbReference>
<dbReference type="Proteomes" id="UP000075606">
    <property type="component" value="Unassembled WGS sequence"/>
</dbReference>
<dbReference type="GO" id="GO:0003697">
    <property type="term" value="F:single-stranded DNA binding"/>
    <property type="evidence" value="ECO:0007669"/>
    <property type="project" value="InterPro"/>
</dbReference>
<reference evidence="4 5" key="1">
    <citation type="submission" date="2016-01" db="EMBL/GenBank/DDBJ databases">
        <title>Genome sequencing of Roseivirga spongicola UST030701-084.</title>
        <authorList>
            <person name="Selvaratnam C."/>
            <person name="Thevarajoo S."/>
            <person name="Goh K.M."/>
            <person name="Ee R."/>
            <person name="Chan K.-G."/>
            <person name="Chong C.S."/>
        </authorList>
    </citation>
    <scope>NUCLEOTIDE SEQUENCE [LARGE SCALE GENOMIC DNA]</scope>
    <source>
        <strain evidence="4 5">UST030701-084</strain>
    </source>
</reference>
<accession>A0A150XEU2</accession>
<name>A0A150XEU2_9BACT</name>
<dbReference type="AlphaFoldDB" id="A0A150XEU2"/>
<comment type="caution">
    <text evidence="4">The sequence shown here is derived from an EMBL/GenBank/DDBJ whole genome shotgun (WGS) entry which is preliminary data.</text>
</comment>